<dbReference type="GO" id="GO:0015930">
    <property type="term" value="F:glutamate synthase activity"/>
    <property type="evidence" value="ECO:0007669"/>
    <property type="project" value="InterPro"/>
</dbReference>
<reference evidence="3 4" key="1">
    <citation type="submission" date="2019-03" db="EMBL/GenBank/DDBJ databases">
        <title>Genomic Encyclopedia of Type Strains, Phase IV (KMG-IV): sequencing the most valuable type-strain genomes for metagenomic binning, comparative biology and taxonomic classification.</title>
        <authorList>
            <person name="Goeker M."/>
        </authorList>
    </citation>
    <scope>NUCLEOTIDE SEQUENCE [LARGE SCALE GENOMIC DNA]</scope>
    <source>
        <strain evidence="3 4">DSM 25964</strain>
    </source>
</reference>
<keyword evidence="4" id="KW-1185">Reference proteome</keyword>
<dbReference type="EMBL" id="SORI01000007">
    <property type="protein sequence ID" value="TDY60885.1"/>
    <property type="molecule type" value="Genomic_DNA"/>
</dbReference>
<evidence type="ECO:0000313" key="3">
    <source>
        <dbReference type="EMBL" id="TDY60885.1"/>
    </source>
</evidence>
<dbReference type="Proteomes" id="UP000295066">
    <property type="component" value="Unassembled WGS sequence"/>
</dbReference>
<dbReference type="InterPro" id="IPR002932">
    <property type="entry name" value="Glu_synthdom"/>
</dbReference>
<proteinExistence type="inferred from homology"/>
<sequence length="517" mass="56504">MTYSPPAGSSMTNTRMRTPDNVSPFSGMCTVCAADCIGPCEIGLSAVRGTEAIYPYRTNINQFASEKNYPLDFSHFNINGRVFGAFGTDENAESAAWAKVKLDAAFGLKNKVNLTAPIVFPAMAKLNWQDYYAGAALAGVAVVIGEDVIAKDGDLVLENGLVQSSPLMEAMLSAFRRLHRGYGDIILQANYDDERHKALDYGITRLGVKSVELKFGQGSKGIQGMNRITDFGEALKFRKRGYLVYPDPSDPQVAENHRKGIGQVFERLGQLPFWDEDFLVQRVAELRKLGAERVCFKVGPFDPRDLLRILKAASQAGVDMVTFDGGGGGSGSSPAKMMNEWGIPTVYMESLLFDMLKKMDEKNYPLPQVVIAGGFALEDQIYKGLALGAPYIGLVGVGRAAMAAAMTGSQIGKMIEEGNVPKNLQAFGSTRDEIFEGVRELKEFYGNDVKDISTGAIGVYSYLRRISAGLRQMMGLNRKFTLKHIGRNDIVPLTELAARVTGLKTYKEIADEEIAKL</sequence>
<gene>
    <name evidence="3" type="ORF">C8D99_10792</name>
</gene>
<evidence type="ECO:0000313" key="4">
    <source>
        <dbReference type="Proteomes" id="UP000295066"/>
    </source>
</evidence>
<dbReference type="OrthoDB" id="9758182at2"/>
<dbReference type="AlphaFoldDB" id="A0A4R8MAM9"/>
<dbReference type="InterPro" id="IPR013785">
    <property type="entry name" value="Aldolase_TIM"/>
</dbReference>
<accession>A0A4R8MAM9</accession>
<organism evidence="3 4">
    <name type="scientific">Aminivibrio pyruvatiphilus</name>
    <dbReference type="NCBI Taxonomy" id="1005740"/>
    <lineage>
        <taxon>Bacteria</taxon>
        <taxon>Thermotogati</taxon>
        <taxon>Synergistota</taxon>
        <taxon>Synergistia</taxon>
        <taxon>Synergistales</taxon>
        <taxon>Aminobacteriaceae</taxon>
        <taxon>Aminivibrio</taxon>
    </lineage>
</organism>
<evidence type="ECO:0000256" key="1">
    <source>
        <dbReference type="ARBA" id="ARBA00009716"/>
    </source>
</evidence>
<comment type="similarity">
    <text evidence="1">Belongs to the glutamate synthase family.</text>
</comment>
<feature type="domain" description="Glutamate synthase" evidence="2">
    <location>
        <begin position="279"/>
        <end position="404"/>
    </location>
</feature>
<comment type="caution">
    <text evidence="3">The sequence shown here is derived from an EMBL/GenBank/DDBJ whole genome shotgun (WGS) entry which is preliminary data.</text>
</comment>
<dbReference type="RefSeq" id="WP_133957450.1">
    <property type="nucleotide sequence ID" value="NZ_SORI01000007.1"/>
</dbReference>
<protein>
    <submittedName>
        <fullName evidence="3">Glutamate synthase domain-containing protein 2</fullName>
    </submittedName>
</protein>
<dbReference type="SUPFAM" id="SSF51395">
    <property type="entry name" value="FMN-linked oxidoreductases"/>
    <property type="match status" value="1"/>
</dbReference>
<evidence type="ECO:0000259" key="2">
    <source>
        <dbReference type="Pfam" id="PF01645"/>
    </source>
</evidence>
<dbReference type="GO" id="GO:0006537">
    <property type="term" value="P:glutamate biosynthetic process"/>
    <property type="evidence" value="ECO:0007669"/>
    <property type="project" value="InterPro"/>
</dbReference>
<name>A0A4R8MAM9_9BACT</name>
<dbReference type="Gene3D" id="3.20.20.70">
    <property type="entry name" value="Aldolase class I"/>
    <property type="match status" value="1"/>
</dbReference>
<dbReference type="Pfam" id="PF01645">
    <property type="entry name" value="Glu_synthase"/>
    <property type="match status" value="1"/>
</dbReference>